<name>A0A3E2HQE5_SCYLI</name>
<evidence type="ECO:0000313" key="4">
    <source>
        <dbReference type="EMBL" id="RFU35583.1"/>
    </source>
</evidence>
<keyword evidence="5" id="KW-1185">Reference proteome</keyword>
<dbReference type="PANTHER" id="PTHR38121">
    <property type="entry name" value="GH16 DOMAIN-CONTAINING PROTEIN"/>
    <property type="match status" value="1"/>
</dbReference>
<feature type="domain" description="GH16" evidence="3">
    <location>
        <begin position="77"/>
        <end position="235"/>
    </location>
</feature>
<dbReference type="EMBL" id="NCSJ02000007">
    <property type="protein sequence ID" value="RFU35583.1"/>
    <property type="molecule type" value="Genomic_DNA"/>
</dbReference>
<dbReference type="GO" id="GO:0005975">
    <property type="term" value="P:carbohydrate metabolic process"/>
    <property type="evidence" value="ECO:0007669"/>
    <property type="project" value="InterPro"/>
</dbReference>
<dbReference type="InterPro" id="IPR000757">
    <property type="entry name" value="Beta-glucanase-like"/>
</dbReference>
<reference evidence="4 5" key="1">
    <citation type="submission" date="2018-05" db="EMBL/GenBank/DDBJ databases">
        <title>Draft genome sequence of Scytalidium lignicola DSM 105466, a ubiquitous saprotrophic fungus.</title>
        <authorList>
            <person name="Buettner E."/>
            <person name="Gebauer A.M."/>
            <person name="Hofrichter M."/>
            <person name="Liers C."/>
            <person name="Kellner H."/>
        </authorList>
    </citation>
    <scope>NUCLEOTIDE SEQUENCE [LARGE SCALE GENOMIC DNA]</scope>
    <source>
        <strain evidence="4 5">DSM 105466</strain>
    </source>
</reference>
<feature type="non-terminal residue" evidence="4">
    <location>
        <position position="521"/>
    </location>
</feature>
<dbReference type="InterPro" id="IPR013320">
    <property type="entry name" value="ConA-like_dom_sf"/>
</dbReference>
<evidence type="ECO:0000259" key="3">
    <source>
        <dbReference type="Pfam" id="PF00722"/>
    </source>
</evidence>
<feature type="region of interest" description="Disordered" evidence="1">
    <location>
        <begin position="460"/>
        <end position="496"/>
    </location>
</feature>
<keyword evidence="2" id="KW-0472">Membrane</keyword>
<evidence type="ECO:0000313" key="5">
    <source>
        <dbReference type="Proteomes" id="UP000258309"/>
    </source>
</evidence>
<gene>
    <name evidence="4" type="ORF">B7463_g810</name>
</gene>
<dbReference type="SUPFAM" id="SSF49899">
    <property type="entry name" value="Concanavalin A-like lectins/glucanases"/>
    <property type="match status" value="1"/>
</dbReference>
<feature type="compositionally biased region" description="Basic and acidic residues" evidence="1">
    <location>
        <begin position="487"/>
        <end position="496"/>
    </location>
</feature>
<evidence type="ECO:0000256" key="1">
    <source>
        <dbReference type="SAM" id="MobiDB-lite"/>
    </source>
</evidence>
<dbReference type="Pfam" id="PF00722">
    <property type="entry name" value="Glyco_hydro_16"/>
    <property type="match status" value="1"/>
</dbReference>
<protein>
    <recommendedName>
        <fullName evidence="3">GH16 domain-containing protein</fullName>
    </recommendedName>
</protein>
<keyword evidence="2" id="KW-0812">Transmembrane</keyword>
<evidence type="ECO:0000256" key="2">
    <source>
        <dbReference type="SAM" id="Phobius"/>
    </source>
</evidence>
<feature type="transmembrane region" description="Helical" evidence="2">
    <location>
        <begin position="300"/>
        <end position="318"/>
    </location>
</feature>
<dbReference type="OrthoDB" id="25131at2759"/>
<feature type="compositionally biased region" description="Low complexity" evidence="1">
    <location>
        <begin position="369"/>
        <end position="378"/>
    </location>
</feature>
<feature type="region of interest" description="Disordered" evidence="1">
    <location>
        <begin position="343"/>
        <end position="381"/>
    </location>
</feature>
<comment type="caution">
    <text evidence="4">The sequence shown here is derived from an EMBL/GenBank/DDBJ whole genome shotgun (WGS) entry which is preliminary data.</text>
</comment>
<accession>A0A3E2HQE5</accession>
<proteinExistence type="predicted"/>
<dbReference type="AlphaFoldDB" id="A0A3E2HQE5"/>
<keyword evidence="2" id="KW-1133">Transmembrane helix</keyword>
<organism evidence="4 5">
    <name type="scientific">Scytalidium lignicola</name>
    <name type="common">Hyphomycete</name>
    <dbReference type="NCBI Taxonomy" id="5539"/>
    <lineage>
        <taxon>Eukaryota</taxon>
        <taxon>Fungi</taxon>
        <taxon>Dikarya</taxon>
        <taxon>Ascomycota</taxon>
        <taxon>Pezizomycotina</taxon>
        <taxon>Leotiomycetes</taxon>
        <taxon>Leotiomycetes incertae sedis</taxon>
        <taxon>Scytalidium</taxon>
    </lineage>
</organism>
<dbReference type="PANTHER" id="PTHR38121:SF2">
    <property type="entry name" value="ACYLTRANSFERASE 3 DOMAIN-CONTAINING PROTEIN"/>
    <property type="match status" value="1"/>
</dbReference>
<dbReference type="Gene3D" id="2.60.120.200">
    <property type="match status" value="1"/>
</dbReference>
<feature type="non-terminal residue" evidence="4">
    <location>
        <position position="1"/>
    </location>
</feature>
<feature type="compositionally biased region" description="Low complexity" evidence="1">
    <location>
        <begin position="343"/>
        <end position="362"/>
    </location>
</feature>
<dbReference type="Proteomes" id="UP000258309">
    <property type="component" value="Unassembled WGS sequence"/>
</dbReference>
<dbReference type="CDD" id="cd00413">
    <property type="entry name" value="Glyco_hydrolase_16"/>
    <property type="match status" value="1"/>
</dbReference>
<sequence length="521" mass="58041">MVRAHPTPAILGGFSLIIYFNETDDFPVNEFVIESFEHKYDRGWNALYRQGAAVENVKLKNDSTARNLTGLAMYCNPSDDKGLVMGASIRTARQDIFFGSFRSSMRAPRKWFKGSALSMVLEYNKTEHWDIDTINTDNSTEAWVSMLTAGEFSNTWLGTNFTNLTAAGLDPWYYLEYRVDWTRDRIDYYVGNILWKTYTAKENKTLPSTPAPLRWQHWSLGNKYHTQGPPGVQSEANIGWTRVFFNSSQTTSEEQQAFDSRCTPSDACLMNNNQLRGSTPHSQEALQPWKQSHPKWKVPWIPLTVVVVFSFIFAFVTIKTLICRFSRDAWYEFLGVKKKTSSSPTVSALRTGSGVPTTTTETSSRRSSETGASSQGSSDDFIRGSFRRDALFSTITLPTYSNIHSPAPQYQSPIASTTALRANSLDRMTIKSLSHPEPMGSLQHMAGQASKTSRVAGLQSGHREEHTAQTLEPTPATPIASNFANGDGEKSAEKVEVTVETKDAKLVAAADTVDKAAPLPR</sequence>
<dbReference type="STRING" id="5539.A0A3E2HQE5"/>
<dbReference type="GO" id="GO:0004553">
    <property type="term" value="F:hydrolase activity, hydrolyzing O-glycosyl compounds"/>
    <property type="evidence" value="ECO:0007669"/>
    <property type="project" value="InterPro"/>
</dbReference>